<keyword evidence="3" id="KW-1029">Fimbrium biogenesis</keyword>
<name>A0A1G8EHW1_9PSED</name>
<dbReference type="Proteomes" id="UP000199636">
    <property type="component" value="Unassembled WGS sequence"/>
</dbReference>
<evidence type="ECO:0000256" key="8">
    <source>
        <dbReference type="RuleBase" id="RU003918"/>
    </source>
</evidence>
<feature type="domain" description="Pili assembly chaperone C-terminal" evidence="11">
    <location>
        <begin position="174"/>
        <end position="236"/>
    </location>
</feature>
<evidence type="ECO:0000313" key="13">
    <source>
        <dbReference type="Proteomes" id="UP000199636"/>
    </source>
</evidence>
<dbReference type="InterPro" id="IPR018046">
    <property type="entry name" value="Pili_assmbl_chaperone_CS"/>
</dbReference>
<feature type="chain" id="PRO_5011764273" evidence="9">
    <location>
        <begin position="24"/>
        <end position="245"/>
    </location>
</feature>
<accession>A0A1G8EHW1</accession>
<protein>
    <submittedName>
        <fullName evidence="12">Chaperone protein EcpD</fullName>
    </submittedName>
</protein>
<dbReference type="Pfam" id="PF02753">
    <property type="entry name" value="PapD_C"/>
    <property type="match status" value="1"/>
</dbReference>
<dbReference type="OrthoDB" id="9131059at2"/>
<dbReference type="Pfam" id="PF00345">
    <property type="entry name" value="PapD_N"/>
    <property type="match status" value="1"/>
</dbReference>
<feature type="domain" description="Pili assembly chaperone N-terminal" evidence="10">
    <location>
        <begin position="24"/>
        <end position="146"/>
    </location>
</feature>
<reference evidence="13" key="1">
    <citation type="submission" date="2016-10" db="EMBL/GenBank/DDBJ databases">
        <authorList>
            <person name="Varghese N."/>
            <person name="Submissions S."/>
        </authorList>
    </citation>
    <scope>NUCLEOTIDE SEQUENCE [LARGE SCALE GENOMIC DNA]</scope>
    <source>
        <strain evidence="13">CCM 7469</strain>
    </source>
</reference>
<dbReference type="FunFam" id="2.60.40.10:FF:000458">
    <property type="entry name" value="Molecular chaperone FimC"/>
    <property type="match status" value="1"/>
</dbReference>
<evidence type="ECO:0000256" key="6">
    <source>
        <dbReference type="ARBA" id="ARBA00023186"/>
    </source>
</evidence>
<evidence type="ECO:0000256" key="9">
    <source>
        <dbReference type="SAM" id="SignalP"/>
    </source>
</evidence>
<evidence type="ECO:0000256" key="2">
    <source>
        <dbReference type="ARBA" id="ARBA00007399"/>
    </source>
</evidence>
<dbReference type="InterPro" id="IPR001829">
    <property type="entry name" value="Pili_assmbl_chaperone_bac"/>
</dbReference>
<dbReference type="InterPro" id="IPR008962">
    <property type="entry name" value="PapD-like_sf"/>
</dbReference>
<evidence type="ECO:0000256" key="1">
    <source>
        <dbReference type="ARBA" id="ARBA00004418"/>
    </source>
</evidence>
<dbReference type="PRINTS" id="PR00969">
    <property type="entry name" value="CHAPERONPILI"/>
</dbReference>
<evidence type="ECO:0000256" key="4">
    <source>
        <dbReference type="ARBA" id="ARBA00022729"/>
    </source>
</evidence>
<evidence type="ECO:0000259" key="11">
    <source>
        <dbReference type="Pfam" id="PF02753"/>
    </source>
</evidence>
<evidence type="ECO:0000256" key="7">
    <source>
        <dbReference type="ARBA" id="ARBA00023319"/>
    </source>
</evidence>
<evidence type="ECO:0000256" key="5">
    <source>
        <dbReference type="ARBA" id="ARBA00022764"/>
    </source>
</evidence>
<dbReference type="GO" id="GO:0030288">
    <property type="term" value="C:outer membrane-bounded periplasmic space"/>
    <property type="evidence" value="ECO:0007669"/>
    <property type="project" value="InterPro"/>
</dbReference>
<keyword evidence="5" id="KW-0574">Periplasm</keyword>
<dbReference type="InterPro" id="IPR036316">
    <property type="entry name" value="Pili_assmbl_chap_C_dom_sf"/>
</dbReference>
<keyword evidence="13" id="KW-1185">Reference proteome</keyword>
<dbReference type="STRING" id="428992.SAMN05216272_102575"/>
<organism evidence="12 13">
    <name type="scientific">Pseudomonas panipatensis</name>
    <dbReference type="NCBI Taxonomy" id="428992"/>
    <lineage>
        <taxon>Bacteria</taxon>
        <taxon>Pseudomonadati</taxon>
        <taxon>Pseudomonadota</taxon>
        <taxon>Gammaproteobacteria</taxon>
        <taxon>Pseudomonadales</taxon>
        <taxon>Pseudomonadaceae</taxon>
        <taxon>Pseudomonas</taxon>
    </lineage>
</organism>
<dbReference type="PANTHER" id="PTHR30251:SF2">
    <property type="entry name" value="FIMBRIAL CHAPERONE YADV-RELATED"/>
    <property type="match status" value="1"/>
</dbReference>
<keyword evidence="6 8" id="KW-0143">Chaperone</keyword>
<comment type="subcellular location">
    <subcellularLocation>
        <location evidence="1 8">Periplasm</location>
    </subcellularLocation>
</comment>
<evidence type="ECO:0000259" key="10">
    <source>
        <dbReference type="Pfam" id="PF00345"/>
    </source>
</evidence>
<keyword evidence="7" id="KW-0393">Immunoglobulin domain</keyword>
<dbReference type="PANTHER" id="PTHR30251">
    <property type="entry name" value="PILUS ASSEMBLY CHAPERONE"/>
    <property type="match status" value="1"/>
</dbReference>
<keyword evidence="4 9" id="KW-0732">Signal</keyword>
<dbReference type="RefSeq" id="WP_090261823.1">
    <property type="nucleotide sequence ID" value="NZ_FNDS01000002.1"/>
</dbReference>
<feature type="signal peptide" evidence="9">
    <location>
        <begin position="1"/>
        <end position="23"/>
    </location>
</feature>
<proteinExistence type="inferred from homology"/>
<dbReference type="InterPro" id="IPR016147">
    <property type="entry name" value="Pili_assmbl_chaperone_N"/>
</dbReference>
<dbReference type="EMBL" id="FNDS01000002">
    <property type="protein sequence ID" value="SDH69515.1"/>
    <property type="molecule type" value="Genomic_DNA"/>
</dbReference>
<dbReference type="PROSITE" id="PS00635">
    <property type="entry name" value="PILI_CHAPERONE"/>
    <property type="match status" value="1"/>
</dbReference>
<evidence type="ECO:0000313" key="12">
    <source>
        <dbReference type="EMBL" id="SDH69515.1"/>
    </source>
</evidence>
<dbReference type="Gene3D" id="2.60.40.10">
    <property type="entry name" value="Immunoglobulins"/>
    <property type="match status" value="2"/>
</dbReference>
<sequence length="245" mass="26808">MKRSIAGMLLVGMLVLCMPGAWASVVLGGTRVVYPANEREVTLQVENAERVPRLVQAWVDRGDPQSRPDNADAPFLLTPPIVRMEAGKSIALRLMFTHQESLPQDRESLFWLNVMDVPPQPREGEESYLQLAYRSRLKLFYRPAGLPASAPQAAESVVWSLVTDGHGGYLLRGRNASAYHVSLNSLELRDGGRSVGNEGGMIAPAASHDFPLPGLNAAPSASAKVRYQWIDDFGALHEHEASLGR</sequence>
<dbReference type="InterPro" id="IPR050643">
    <property type="entry name" value="Periplasmic_pilus_chap"/>
</dbReference>
<dbReference type="SUPFAM" id="SSF49584">
    <property type="entry name" value="Periplasmic chaperone C-domain"/>
    <property type="match status" value="1"/>
</dbReference>
<evidence type="ECO:0000256" key="3">
    <source>
        <dbReference type="ARBA" id="ARBA00022558"/>
    </source>
</evidence>
<dbReference type="GO" id="GO:0071555">
    <property type="term" value="P:cell wall organization"/>
    <property type="evidence" value="ECO:0007669"/>
    <property type="project" value="InterPro"/>
</dbReference>
<dbReference type="InterPro" id="IPR013783">
    <property type="entry name" value="Ig-like_fold"/>
</dbReference>
<comment type="similarity">
    <text evidence="2 8">Belongs to the periplasmic pilus chaperone family.</text>
</comment>
<dbReference type="AlphaFoldDB" id="A0A1G8EHW1"/>
<gene>
    <name evidence="12" type="ORF">SAMN05216272_102575</name>
</gene>
<dbReference type="InterPro" id="IPR016148">
    <property type="entry name" value="Pili_assmbl_chaperone_C"/>
</dbReference>
<dbReference type="SUPFAM" id="SSF49354">
    <property type="entry name" value="PapD-like"/>
    <property type="match status" value="1"/>
</dbReference>